<feature type="domain" description="Rhodanese" evidence="9">
    <location>
        <begin position="212"/>
        <end position="321"/>
    </location>
</feature>
<evidence type="ECO:0000313" key="11">
    <source>
        <dbReference type="WBParaSite" id="TMUE_1000005675.1"/>
    </source>
</evidence>
<evidence type="ECO:0000259" key="9">
    <source>
        <dbReference type="PROSITE" id="PS50206"/>
    </source>
</evidence>
<name>A0A5S6QEZ6_TRIMR</name>
<dbReference type="FunFam" id="3.40.250.10:FF:000021">
    <property type="entry name" value="M-phase inducer phosphatase cdc-25.2"/>
    <property type="match status" value="1"/>
</dbReference>
<dbReference type="GO" id="GO:0110032">
    <property type="term" value="P:positive regulation of G2/MI transition of meiotic cell cycle"/>
    <property type="evidence" value="ECO:0007669"/>
    <property type="project" value="TreeGrafter"/>
</dbReference>
<dbReference type="GO" id="GO:0004725">
    <property type="term" value="F:protein tyrosine phosphatase activity"/>
    <property type="evidence" value="ECO:0007669"/>
    <property type="project" value="UniProtKB-EC"/>
</dbReference>
<dbReference type="PRINTS" id="PR00716">
    <property type="entry name" value="MPIPHPHTASE"/>
</dbReference>
<dbReference type="PANTHER" id="PTHR10828:SF17">
    <property type="entry name" value="PROTEIN-TYROSINE-PHOSPHATASE"/>
    <property type="match status" value="1"/>
</dbReference>
<dbReference type="InterPro" id="IPR001763">
    <property type="entry name" value="Rhodanese-like_dom"/>
</dbReference>
<keyword evidence="4" id="KW-0498">Mitosis</keyword>
<evidence type="ECO:0000256" key="2">
    <source>
        <dbReference type="ARBA" id="ARBA00013064"/>
    </source>
</evidence>
<evidence type="ECO:0000256" key="1">
    <source>
        <dbReference type="ARBA" id="ARBA00011065"/>
    </source>
</evidence>
<keyword evidence="3" id="KW-0132">Cell division</keyword>
<dbReference type="GO" id="GO:0051301">
    <property type="term" value="P:cell division"/>
    <property type="evidence" value="ECO:0007669"/>
    <property type="project" value="UniProtKB-KW"/>
</dbReference>
<keyword evidence="6" id="KW-0904">Protein phosphatase</keyword>
<comment type="similarity">
    <text evidence="1">Belongs to the MPI phosphatase family.</text>
</comment>
<evidence type="ECO:0000256" key="7">
    <source>
        <dbReference type="ARBA" id="ARBA00023306"/>
    </source>
</evidence>
<organism evidence="10 11">
    <name type="scientific">Trichuris muris</name>
    <name type="common">Mouse whipworm</name>
    <dbReference type="NCBI Taxonomy" id="70415"/>
    <lineage>
        <taxon>Eukaryota</taxon>
        <taxon>Metazoa</taxon>
        <taxon>Ecdysozoa</taxon>
        <taxon>Nematoda</taxon>
        <taxon>Enoplea</taxon>
        <taxon>Dorylaimia</taxon>
        <taxon>Trichinellida</taxon>
        <taxon>Trichuridae</taxon>
        <taxon>Trichuris</taxon>
    </lineage>
</organism>
<dbReference type="AlphaFoldDB" id="A0A5S6QEZ6"/>
<reference evidence="11" key="1">
    <citation type="submission" date="2019-12" db="UniProtKB">
        <authorList>
            <consortium name="WormBaseParasite"/>
        </authorList>
    </citation>
    <scope>IDENTIFICATION</scope>
</reference>
<keyword evidence="5" id="KW-0378">Hydrolase</keyword>
<dbReference type="EC" id="3.1.3.48" evidence="2"/>
<evidence type="ECO:0000256" key="4">
    <source>
        <dbReference type="ARBA" id="ARBA00022776"/>
    </source>
</evidence>
<protein>
    <recommendedName>
        <fullName evidence="2">protein-tyrosine-phosphatase</fullName>
        <ecNumber evidence="2">3.1.3.48</ecNumber>
    </recommendedName>
</protein>
<dbReference type="Pfam" id="PF00581">
    <property type="entry name" value="Rhodanese"/>
    <property type="match status" value="1"/>
</dbReference>
<evidence type="ECO:0000313" key="10">
    <source>
        <dbReference type="Proteomes" id="UP000046395"/>
    </source>
</evidence>
<accession>A0A5S6QEZ6</accession>
<dbReference type="STRING" id="70415.A0A5S6QEZ6"/>
<dbReference type="GO" id="GO:0005634">
    <property type="term" value="C:nucleus"/>
    <property type="evidence" value="ECO:0007669"/>
    <property type="project" value="TreeGrafter"/>
</dbReference>
<evidence type="ECO:0000256" key="3">
    <source>
        <dbReference type="ARBA" id="ARBA00022618"/>
    </source>
</evidence>
<dbReference type="GO" id="GO:0010971">
    <property type="term" value="P:positive regulation of G2/M transition of mitotic cell cycle"/>
    <property type="evidence" value="ECO:0007669"/>
    <property type="project" value="TreeGrafter"/>
</dbReference>
<dbReference type="PROSITE" id="PS50206">
    <property type="entry name" value="RHODANESE_3"/>
    <property type="match status" value="1"/>
</dbReference>
<dbReference type="PANTHER" id="PTHR10828">
    <property type="entry name" value="M-PHASE INDUCER PHOSPHATASE DUAL SPECIFICITY PHOSPHATASE CDC25"/>
    <property type="match status" value="1"/>
</dbReference>
<dbReference type="Proteomes" id="UP000046395">
    <property type="component" value="Unassembled WGS sequence"/>
</dbReference>
<evidence type="ECO:0000256" key="6">
    <source>
        <dbReference type="ARBA" id="ARBA00022912"/>
    </source>
</evidence>
<dbReference type="GO" id="GO:0000086">
    <property type="term" value="P:G2/M transition of mitotic cell cycle"/>
    <property type="evidence" value="ECO:0007669"/>
    <property type="project" value="TreeGrafter"/>
</dbReference>
<evidence type="ECO:0000256" key="8">
    <source>
        <dbReference type="ARBA" id="ARBA00051722"/>
    </source>
</evidence>
<dbReference type="InterPro" id="IPR000751">
    <property type="entry name" value="MPI_Phosphatase"/>
</dbReference>
<dbReference type="InterPro" id="IPR036873">
    <property type="entry name" value="Rhodanese-like_dom_sf"/>
</dbReference>
<sequence length="364" mass="41879">MSDEPGAFAAKEGHKLIEESPCTKMTEAFKEKLRLQDQEDLAALTQSVRSLKVAADLEQQAVAHEENIEYFKDANVQDLYFSPKEIDKELLGANDTLESESDLFLESSVQVPNLLSGWNEMFAKDRLNDTPMDFTFEQENADDVEFVEANQEVPQIPPGPEVSHVVMDYNESFDFGTGNFALPLEPGSEISVVPYISPSVLVQVIHGRFSECIANYQLVDCRYPYEFNGGHIKTAINVHTINDFNEAFYGSERTVWKDNERNIVVFYCEYSQVRGPKMYERLRNKDRQMNERNFPKLDYPEMYVLSGGYRRFFGEFPNMCSPENYVKMGDNTHGSWAACRKERLDSFRGRQYEQEPIAGIRLEF</sequence>
<dbReference type="SMART" id="SM00450">
    <property type="entry name" value="RHOD"/>
    <property type="match status" value="1"/>
</dbReference>
<dbReference type="SUPFAM" id="SSF52821">
    <property type="entry name" value="Rhodanese/Cell cycle control phosphatase"/>
    <property type="match status" value="1"/>
</dbReference>
<proteinExistence type="inferred from homology"/>
<dbReference type="WBParaSite" id="TMUE_1000005675.1">
    <property type="protein sequence ID" value="TMUE_1000005675.1"/>
    <property type="gene ID" value="WBGene00286773"/>
</dbReference>
<keyword evidence="7" id="KW-0131">Cell cycle</keyword>
<keyword evidence="10" id="KW-1185">Reference proteome</keyword>
<evidence type="ECO:0000256" key="5">
    <source>
        <dbReference type="ARBA" id="ARBA00022801"/>
    </source>
</evidence>
<comment type="catalytic activity">
    <reaction evidence="8">
        <text>O-phospho-L-tyrosyl-[protein] + H2O = L-tyrosyl-[protein] + phosphate</text>
        <dbReference type="Rhea" id="RHEA:10684"/>
        <dbReference type="Rhea" id="RHEA-COMP:10136"/>
        <dbReference type="Rhea" id="RHEA-COMP:20101"/>
        <dbReference type="ChEBI" id="CHEBI:15377"/>
        <dbReference type="ChEBI" id="CHEBI:43474"/>
        <dbReference type="ChEBI" id="CHEBI:46858"/>
        <dbReference type="ChEBI" id="CHEBI:61978"/>
        <dbReference type="EC" id="3.1.3.48"/>
    </reaction>
</comment>
<dbReference type="GO" id="GO:0005737">
    <property type="term" value="C:cytoplasm"/>
    <property type="evidence" value="ECO:0007669"/>
    <property type="project" value="TreeGrafter"/>
</dbReference>
<dbReference type="Gene3D" id="3.40.250.10">
    <property type="entry name" value="Rhodanese-like domain"/>
    <property type="match status" value="1"/>
</dbReference>